<dbReference type="AlphaFoldDB" id="A0AAV8X0G3"/>
<proteinExistence type="predicted"/>
<accession>A0AAV8X0G3</accession>
<dbReference type="EMBL" id="JAPWTK010001461">
    <property type="protein sequence ID" value="KAJ8932468.1"/>
    <property type="molecule type" value="Genomic_DNA"/>
</dbReference>
<sequence length="64" mass="7116">MSSASGSAILFIHPATIYSPYSVILFYSRSIDGFRYIKRGPRPRGVPGQRDRPPPARRAPRPSS</sequence>
<reference evidence="3" key="1">
    <citation type="journal article" date="2023" name="Insect Mol. Biol.">
        <title>Genome sequencing provides insights into the evolution of gene families encoding plant cell wall-degrading enzymes in longhorned beetles.</title>
        <authorList>
            <person name="Shin N.R."/>
            <person name="Okamura Y."/>
            <person name="Kirsch R."/>
            <person name="Pauchet Y."/>
        </authorList>
    </citation>
    <scope>NUCLEOTIDE SEQUENCE</scope>
    <source>
        <strain evidence="3">AMC_N1</strain>
    </source>
</reference>
<name>A0AAV8X0G3_9CUCU</name>
<protein>
    <submittedName>
        <fullName evidence="3">Uncharacterized protein</fullName>
    </submittedName>
</protein>
<keyword evidence="2" id="KW-0812">Transmembrane</keyword>
<keyword evidence="2" id="KW-1133">Transmembrane helix</keyword>
<evidence type="ECO:0000313" key="4">
    <source>
        <dbReference type="Proteomes" id="UP001162162"/>
    </source>
</evidence>
<evidence type="ECO:0000313" key="3">
    <source>
        <dbReference type="EMBL" id="KAJ8932468.1"/>
    </source>
</evidence>
<dbReference type="Proteomes" id="UP001162162">
    <property type="component" value="Unassembled WGS sequence"/>
</dbReference>
<comment type="caution">
    <text evidence="3">The sequence shown here is derived from an EMBL/GenBank/DDBJ whole genome shotgun (WGS) entry which is preliminary data.</text>
</comment>
<feature type="transmembrane region" description="Helical" evidence="2">
    <location>
        <begin position="6"/>
        <end position="28"/>
    </location>
</feature>
<organism evidence="3 4">
    <name type="scientific">Aromia moschata</name>
    <dbReference type="NCBI Taxonomy" id="1265417"/>
    <lineage>
        <taxon>Eukaryota</taxon>
        <taxon>Metazoa</taxon>
        <taxon>Ecdysozoa</taxon>
        <taxon>Arthropoda</taxon>
        <taxon>Hexapoda</taxon>
        <taxon>Insecta</taxon>
        <taxon>Pterygota</taxon>
        <taxon>Neoptera</taxon>
        <taxon>Endopterygota</taxon>
        <taxon>Coleoptera</taxon>
        <taxon>Polyphaga</taxon>
        <taxon>Cucujiformia</taxon>
        <taxon>Chrysomeloidea</taxon>
        <taxon>Cerambycidae</taxon>
        <taxon>Cerambycinae</taxon>
        <taxon>Callichromatini</taxon>
        <taxon>Aromia</taxon>
    </lineage>
</organism>
<evidence type="ECO:0000256" key="2">
    <source>
        <dbReference type="SAM" id="Phobius"/>
    </source>
</evidence>
<evidence type="ECO:0000256" key="1">
    <source>
        <dbReference type="SAM" id="MobiDB-lite"/>
    </source>
</evidence>
<gene>
    <name evidence="3" type="ORF">NQ318_000128</name>
</gene>
<keyword evidence="2" id="KW-0472">Membrane</keyword>
<keyword evidence="4" id="KW-1185">Reference proteome</keyword>
<feature type="region of interest" description="Disordered" evidence="1">
    <location>
        <begin position="38"/>
        <end position="64"/>
    </location>
</feature>